<evidence type="ECO:0000313" key="1">
    <source>
        <dbReference type="EMBL" id="EEG54214.1"/>
    </source>
</evidence>
<evidence type="ECO:0000313" key="2">
    <source>
        <dbReference type="Proteomes" id="UP000004756"/>
    </source>
</evidence>
<dbReference type="EMBL" id="ACCJ01000291">
    <property type="protein sequence ID" value="EEG54214.1"/>
    <property type="molecule type" value="Genomic_DNA"/>
</dbReference>
<organism evidence="1 2">
    <name type="scientific">[Clostridium] asparagiforme DSM 15981</name>
    <dbReference type="NCBI Taxonomy" id="518636"/>
    <lineage>
        <taxon>Bacteria</taxon>
        <taxon>Bacillati</taxon>
        <taxon>Bacillota</taxon>
        <taxon>Clostridia</taxon>
        <taxon>Lachnospirales</taxon>
        <taxon>Lachnospiraceae</taxon>
        <taxon>Enterocloster</taxon>
    </lineage>
</organism>
<protein>
    <submittedName>
        <fullName evidence="1">Uncharacterized protein</fullName>
    </submittedName>
</protein>
<gene>
    <name evidence="1" type="ORF">CLOSTASPAR_03721</name>
</gene>
<dbReference type="Proteomes" id="UP000004756">
    <property type="component" value="Unassembled WGS sequence"/>
</dbReference>
<sequence>MVGERSAGLGFAMAARIVGPGSEAAGITAPGHDAAASPESASKATVKLKENVRKAGHGYAILEENGPACPAEIRREMRC</sequence>
<comment type="caution">
    <text evidence="1">The sequence shown here is derived from an EMBL/GenBank/DDBJ whole genome shotgun (WGS) entry which is preliminary data.</text>
</comment>
<name>C0D380_9FIRM</name>
<dbReference type="HOGENOM" id="CLU_2599739_0_0_9"/>
<reference evidence="1 2" key="1">
    <citation type="submission" date="2009-02" db="EMBL/GenBank/DDBJ databases">
        <title>Draft genome sequence of Clostridium asparagiforme (DSM 15981).</title>
        <authorList>
            <person name="Sudarsanam P."/>
            <person name="Ley R."/>
            <person name="Guruge J."/>
            <person name="Turnbaugh P.J."/>
            <person name="Mahowald M."/>
            <person name="Liep D."/>
            <person name="Gordon J."/>
        </authorList>
    </citation>
    <scope>NUCLEOTIDE SEQUENCE [LARGE SCALE GENOMIC DNA]</scope>
    <source>
        <strain evidence="1 2">DSM 15981</strain>
    </source>
</reference>
<dbReference type="AlphaFoldDB" id="C0D380"/>
<keyword evidence="2" id="KW-1185">Reference proteome</keyword>
<accession>C0D380</accession>
<proteinExistence type="predicted"/>